<sequence>MAATYVTDGVLADTTPGQDLGGCSTGIGVSARRFGPANQSTTSADFSPNRIGGSAGFGSCVISAAITAGSGYTSSTTAYTIVPTGGGGAGAEVAVLVTAGAIASATVTKPGSGYTSAPTVSLTSLGAGTGGAVTLTIAADGRSVMLGAAYGTNKGGRYLTASATVANGAAVSGGYLNRTGSSVSSGDSLWCVAP</sequence>
<accession>A0A6J7WBZ4</accession>
<evidence type="ECO:0000313" key="1">
    <source>
        <dbReference type="EMBL" id="CAB5194606.1"/>
    </source>
</evidence>
<proteinExistence type="predicted"/>
<reference evidence="1" key="1">
    <citation type="submission" date="2020-05" db="EMBL/GenBank/DDBJ databases">
        <authorList>
            <person name="Chiriac C."/>
            <person name="Salcher M."/>
            <person name="Ghai R."/>
            <person name="Kavagutti S V."/>
        </authorList>
    </citation>
    <scope>NUCLEOTIDE SEQUENCE</scope>
</reference>
<name>A0A6J7WBZ4_9CAUD</name>
<gene>
    <name evidence="1" type="ORF">UFOVP168_13</name>
</gene>
<dbReference type="EMBL" id="LR798220">
    <property type="protein sequence ID" value="CAB5194606.1"/>
    <property type="molecule type" value="Genomic_DNA"/>
</dbReference>
<protein>
    <submittedName>
        <fullName evidence="1">Uncharacterized protein</fullName>
    </submittedName>
</protein>
<organism evidence="1">
    <name type="scientific">uncultured Caudovirales phage</name>
    <dbReference type="NCBI Taxonomy" id="2100421"/>
    <lineage>
        <taxon>Viruses</taxon>
        <taxon>Duplodnaviria</taxon>
        <taxon>Heunggongvirae</taxon>
        <taxon>Uroviricota</taxon>
        <taxon>Caudoviricetes</taxon>
        <taxon>Peduoviridae</taxon>
        <taxon>Maltschvirus</taxon>
        <taxon>Maltschvirus maltsch</taxon>
    </lineage>
</organism>